<evidence type="ECO:0000313" key="1">
    <source>
        <dbReference type="EMBL" id="KAG2088570.1"/>
    </source>
</evidence>
<protein>
    <submittedName>
        <fullName evidence="1">Uncharacterized protein</fullName>
    </submittedName>
</protein>
<organism evidence="1 2">
    <name type="scientific">Suillus discolor</name>
    <dbReference type="NCBI Taxonomy" id="1912936"/>
    <lineage>
        <taxon>Eukaryota</taxon>
        <taxon>Fungi</taxon>
        <taxon>Dikarya</taxon>
        <taxon>Basidiomycota</taxon>
        <taxon>Agaricomycotina</taxon>
        <taxon>Agaricomycetes</taxon>
        <taxon>Agaricomycetidae</taxon>
        <taxon>Boletales</taxon>
        <taxon>Suillineae</taxon>
        <taxon>Suillaceae</taxon>
        <taxon>Suillus</taxon>
    </lineage>
</organism>
<dbReference type="EMBL" id="JABBWM010000120">
    <property type="protein sequence ID" value="KAG2088570.1"/>
    <property type="molecule type" value="Genomic_DNA"/>
</dbReference>
<dbReference type="OrthoDB" id="2681633at2759"/>
<name>A0A9P7JMB5_9AGAM</name>
<evidence type="ECO:0000313" key="2">
    <source>
        <dbReference type="Proteomes" id="UP000823399"/>
    </source>
</evidence>
<keyword evidence="2" id="KW-1185">Reference proteome</keyword>
<dbReference type="AlphaFoldDB" id="A0A9P7JMB5"/>
<proteinExistence type="predicted"/>
<dbReference type="GeneID" id="64696738"/>
<reference evidence="1" key="1">
    <citation type="journal article" date="2020" name="New Phytol.">
        <title>Comparative genomics reveals dynamic genome evolution in host specialist ectomycorrhizal fungi.</title>
        <authorList>
            <person name="Lofgren L.A."/>
            <person name="Nguyen N.H."/>
            <person name="Vilgalys R."/>
            <person name="Ruytinx J."/>
            <person name="Liao H.L."/>
            <person name="Branco S."/>
            <person name="Kuo A."/>
            <person name="LaButti K."/>
            <person name="Lipzen A."/>
            <person name="Andreopoulos W."/>
            <person name="Pangilinan J."/>
            <person name="Riley R."/>
            <person name="Hundley H."/>
            <person name="Na H."/>
            <person name="Barry K."/>
            <person name="Grigoriev I.V."/>
            <person name="Stajich J.E."/>
            <person name="Kennedy P.G."/>
        </authorList>
    </citation>
    <scope>NUCLEOTIDE SEQUENCE</scope>
    <source>
        <strain evidence="1">FC423</strain>
    </source>
</reference>
<dbReference type="Proteomes" id="UP000823399">
    <property type="component" value="Unassembled WGS sequence"/>
</dbReference>
<accession>A0A9P7JMB5</accession>
<dbReference type="RefSeq" id="XP_041285596.1">
    <property type="nucleotide sequence ID" value="XM_041434479.1"/>
</dbReference>
<comment type="caution">
    <text evidence="1">The sequence shown here is derived from an EMBL/GenBank/DDBJ whole genome shotgun (WGS) entry which is preliminary data.</text>
</comment>
<sequence>MYMRPPFPPEFSNRRETEAYLLKMLQGSLQTCDFLRSVVDEQDSRHVAVTRSLEDEVRLLTLENRELKQGVTAKCLEQKICLLEVENDKLRGSLAHRELEDGRLRGRGVRENHSI</sequence>
<gene>
    <name evidence="1" type="ORF">F5147DRAFT_658688</name>
</gene>